<evidence type="ECO:0000313" key="2">
    <source>
        <dbReference type="EMBL" id="MBE9609587.1"/>
    </source>
</evidence>
<sequence>MSDTLWLAVGLMLVFEGILPFSMPAAWRATMLNLARLSDRQIRLVGFCGLLAGLAVVLLAS</sequence>
<keyword evidence="1" id="KW-0472">Membrane</keyword>
<evidence type="ECO:0000256" key="1">
    <source>
        <dbReference type="SAM" id="Phobius"/>
    </source>
</evidence>
<keyword evidence="3" id="KW-1185">Reference proteome</keyword>
<feature type="transmembrane region" description="Helical" evidence="1">
    <location>
        <begin position="6"/>
        <end position="30"/>
    </location>
</feature>
<name>A0A8J7FKD2_9NEIS</name>
<keyword evidence="1" id="KW-1133">Transmembrane helix</keyword>
<keyword evidence="1" id="KW-0812">Transmembrane</keyword>
<reference evidence="2 3" key="1">
    <citation type="submission" date="2020-10" db="EMBL/GenBank/DDBJ databases">
        <title>The genome sequence of Chitinilyticum litopenaei 4Y14.</title>
        <authorList>
            <person name="Liu Y."/>
        </authorList>
    </citation>
    <scope>NUCLEOTIDE SEQUENCE [LARGE SCALE GENOMIC DNA]</scope>
    <source>
        <strain evidence="2 3">4Y14</strain>
    </source>
</reference>
<organism evidence="2 3">
    <name type="scientific">Chitinilyticum piscinae</name>
    <dbReference type="NCBI Taxonomy" id="2866724"/>
    <lineage>
        <taxon>Bacteria</taxon>
        <taxon>Pseudomonadati</taxon>
        <taxon>Pseudomonadota</taxon>
        <taxon>Betaproteobacteria</taxon>
        <taxon>Neisseriales</taxon>
        <taxon>Chitinibacteraceae</taxon>
        <taxon>Chitinilyticum</taxon>
    </lineage>
</organism>
<protein>
    <submittedName>
        <fullName evidence="2">DUF2065 domain-containing protein</fullName>
    </submittedName>
</protein>
<dbReference type="InterPro" id="IPR019201">
    <property type="entry name" value="DUF2065"/>
</dbReference>
<proteinExistence type="predicted"/>
<feature type="transmembrane region" description="Helical" evidence="1">
    <location>
        <begin position="42"/>
        <end position="60"/>
    </location>
</feature>
<dbReference type="RefSeq" id="WP_194116119.1">
    <property type="nucleotide sequence ID" value="NZ_JADFUA010000005.1"/>
</dbReference>
<dbReference type="EMBL" id="JADFUA010000005">
    <property type="protein sequence ID" value="MBE9609587.1"/>
    <property type="molecule type" value="Genomic_DNA"/>
</dbReference>
<dbReference type="Pfam" id="PF09838">
    <property type="entry name" value="DUF2065"/>
    <property type="match status" value="1"/>
</dbReference>
<accession>A0A8J7FKD2</accession>
<dbReference type="PANTHER" id="PTHR38602">
    <property type="entry name" value="INNER MEMBRANE PROTEIN-RELATED"/>
    <property type="match status" value="1"/>
</dbReference>
<evidence type="ECO:0000313" key="3">
    <source>
        <dbReference type="Proteomes" id="UP000604481"/>
    </source>
</evidence>
<dbReference type="PANTHER" id="PTHR38602:SF1">
    <property type="entry name" value="INNER MEMBRANE PROTEIN"/>
    <property type="match status" value="1"/>
</dbReference>
<dbReference type="Proteomes" id="UP000604481">
    <property type="component" value="Unassembled WGS sequence"/>
</dbReference>
<dbReference type="AlphaFoldDB" id="A0A8J7FKD2"/>
<gene>
    <name evidence="2" type="ORF">INR99_09500</name>
</gene>
<comment type="caution">
    <text evidence="2">The sequence shown here is derived from an EMBL/GenBank/DDBJ whole genome shotgun (WGS) entry which is preliminary data.</text>
</comment>